<dbReference type="KEGG" id="dph:EHF33_13620"/>
<gene>
    <name evidence="1" type="ORF">EHF33_13620</name>
</gene>
<sequence>MNAIIGAFQSVQFVIERGAQIASVIMDAFNSVGAIAAGNISGAAGLVERSLAGAIPLALSFVAKLVGIGNLGGKIKNIITKVRGRLDGLVDKMVGKVKGLLAKLGVGKDGKAEANNSENDVRSLSQKSKDVDSAIAEADLLMKRPNASPKSVKSSLVGIKIKYKLNILNLVKESDGEYHIFGKINPENIGPSRKLSDNQREEIK</sequence>
<accession>A0A3G8YE51</accession>
<name>A0A3G8YE51_9DEIO</name>
<keyword evidence="2" id="KW-1185">Reference proteome</keyword>
<dbReference type="EMBL" id="CP034183">
    <property type="protein sequence ID" value="AZI43659.1"/>
    <property type="molecule type" value="Genomic_DNA"/>
</dbReference>
<dbReference type="RefSeq" id="WP_124872586.1">
    <property type="nucleotide sequence ID" value="NZ_CP034183.1"/>
</dbReference>
<organism evidence="1 2">
    <name type="scientific">Deinococcus psychrotolerans</name>
    <dbReference type="NCBI Taxonomy" id="2489213"/>
    <lineage>
        <taxon>Bacteria</taxon>
        <taxon>Thermotogati</taxon>
        <taxon>Deinococcota</taxon>
        <taxon>Deinococci</taxon>
        <taxon>Deinococcales</taxon>
        <taxon>Deinococcaceae</taxon>
        <taxon>Deinococcus</taxon>
    </lineage>
</organism>
<evidence type="ECO:0000313" key="1">
    <source>
        <dbReference type="EMBL" id="AZI43659.1"/>
    </source>
</evidence>
<dbReference type="Proteomes" id="UP000276417">
    <property type="component" value="Chromosome 1"/>
</dbReference>
<evidence type="ECO:0000313" key="2">
    <source>
        <dbReference type="Proteomes" id="UP000276417"/>
    </source>
</evidence>
<reference evidence="1 2" key="1">
    <citation type="submission" date="2018-11" db="EMBL/GenBank/DDBJ databases">
        <title>Deinococcus shelandsis sp. nov., isolated from South Shetland Islands soil of Antarctica.</title>
        <authorList>
            <person name="Tian J."/>
        </authorList>
    </citation>
    <scope>NUCLEOTIDE SEQUENCE [LARGE SCALE GENOMIC DNA]</scope>
    <source>
        <strain evidence="1 2">S14-83T</strain>
    </source>
</reference>
<dbReference type="OrthoDB" id="7387101at2"/>
<dbReference type="AlphaFoldDB" id="A0A3G8YE51"/>
<protein>
    <submittedName>
        <fullName evidence="1">Uncharacterized protein</fullName>
    </submittedName>
</protein>
<proteinExistence type="predicted"/>